<comment type="caution">
    <text evidence="1">The sequence shown here is derived from an EMBL/GenBank/DDBJ whole genome shotgun (WGS) entry which is preliminary data.</text>
</comment>
<organism evidence="1 2">
    <name type="scientific">Kitasatospora viridis</name>
    <dbReference type="NCBI Taxonomy" id="281105"/>
    <lineage>
        <taxon>Bacteria</taxon>
        <taxon>Bacillati</taxon>
        <taxon>Actinomycetota</taxon>
        <taxon>Actinomycetes</taxon>
        <taxon>Kitasatosporales</taxon>
        <taxon>Streptomycetaceae</taxon>
        <taxon>Kitasatospora</taxon>
    </lineage>
</organism>
<evidence type="ECO:0000313" key="2">
    <source>
        <dbReference type="Proteomes" id="UP000317940"/>
    </source>
</evidence>
<sequence>MTVLGAFHRRPLLPALPARGPACAALSAVLRRLADSPLDSAVLQALGSPTASRGADPVRRTVRMRASWQTVTATDGTSQLEARWVPES</sequence>
<dbReference type="RefSeq" id="WP_145909943.1">
    <property type="nucleotide sequence ID" value="NZ_BAAAMZ010000017.1"/>
</dbReference>
<dbReference type="OrthoDB" id="4232218at2"/>
<name>A0A561T6C2_9ACTN</name>
<dbReference type="Proteomes" id="UP000317940">
    <property type="component" value="Unassembled WGS sequence"/>
</dbReference>
<dbReference type="EMBL" id="VIWT01000004">
    <property type="protein sequence ID" value="TWF82654.1"/>
    <property type="molecule type" value="Genomic_DNA"/>
</dbReference>
<evidence type="ECO:0000313" key="1">
    <source>
        <dbReference type="EMBL" id="TWF82654.1"/>
    </source>
</evidence>
<accession>A0A561T6C2</accession>
<proteinExistence type="predicted"/>
<gene>
    <name evidence="1" type="ORF">FHX73_14136</name>
</gene>
<protein>
    <submittedName>
        <fullName evidence="1">Uncharacterized protein</fullName>
    </submittedName>
</protein>
<reference evidence="1 2" key="1">
    <citation type="submission" date="2019-06" db="EMBL/GenBank/DDBJ databases">
        <title>Sequencing the genomes of 1000 actinobacteria strains.</title>
        <authorList>
            <person name="Klenk H.-P."/>
        </authorList>
    </citation>
    <scope>NUCLEOTIDE SEQUENCE [LARGE SCALE GENOMIC DNA]</scope>
    <source>
        <strain evidence="1 2">DSM 44826</strain>
    </source>
</reference>
<keyword evidence="2" id="KW-1185">Reference proteome</keyword>
<dbReference type="AlphaFoldDB" id="A0A561T6C2"/>